<proteinExistence type="predicted"/>
<dbReference type="PANTHER" id="PTHR43236">
    <property type="entry name" value="ANTITOXIN HIGA1"/>
    <property type="match status" value="1"/>
</dbReference>
<dbReference type="InterPro" id="IPR052345">
    <property type="entry name" value="Rad_response_metalloprotease"/>
</dbReference>
<evidence type="ECO:0000259" key="1">
    <source>
        <dbReference type="Pfam" id="PF06114"/>
    </source>
</evidence>
<accession>A0A8S5SB96</accession>
<dbReference type="Pfam" id="PF06114">
    <property type="entry name" value="Peptidase_M78"/>
    <property type="match status" value="1"/>
</dbReference>
<dbReference type="Gene3D" id="1.10.10.2910">
    <property type="match status" value="1"/>
</dbReference>
<sequence>MSNNIIQFKYKRDDNMCKVLEKIHNKTSEELLIEHGVYDTIPMDLEKLAKSIGISVLPMDFTELEEALGNNKSILGLTVTSGSNAAIFYKKTDGINRVRFTIAHELAHCCFADPDMKEPHIEYRLDEKDKDEYEKKMDIFAGELLIPFHKLKEEYMKLFLPNSPELARIFKVSVNVMEARLNHLGVSYYSKNGEPIFYGQ</sequence>
<organism evidence="2">
    <name type="scientific">Siphoviridae sp. ctJLl6</name>
    <dbReference type="NCBI Taxonomy" id="2827836"/>
    <lineage>
        <taxon>Viruses</taxon>
        <taxon>Duplodnaviria</taxon>
        <taxon>Heunggongvirae</taxon>
        <taxon>Uroviricota</taxon>
        <taxon>Caudoviricetes</taxon>
    </lineage>
</organism>
<dbReference type="EMBL" id="BK032565">
    <property type="protein sequence ID" value="DAF48206.1"/>
    <property type="molecule type" value="Genomic_DNA"/>
</dbReference>
<protein>
    <submittedName>
        <fullName evidence="2">IrrE protein</fullName>
    </submittedName>
</protein>
<feature type="domain" description="IrrE N-terminal-like" evidence="1">
    <location>
        <begin position="72"/>
        <end position="182"/>
    </location>
</feature>
<name>A0A8S5SB96_9CAUD</name>
<dbReference type="InterPro" id="IPR010359">
    <property type="entry name" value="IrrE_HExxH"/>
</dbReference>
<dbReference type="PANTHER" id="PTHR43236:SF2">
    <property type="entry name" value="BLL0069 PROTEIN"/>
    <property type="match status" value="1"/>
</dbReference>
<evidence type="ECO:0000313" key="2">
    <source>
        <dbReference type="EMBL" id="DAF48206.1"/>
    </source>
</evidence>
<reference evidence="2" key="1">
    <citation type="journal article" date="2021" name="Proc. Natl. Acad. Sci. U.S.A.">
        <title>A Catalog of Tens of Thousands of Viruses from Human Metagenomes Reveals Hidden Associations with Chronic Diseases.</title>
        <authorList>
            <person name="Tisza M.J."/>
            <person name="Buck C.B."/>
        </authorList>
    </citation>
    <scope>NUCLEOTIDE SEQUENCE</scope>
    <source>
        <strain evidence="2">CtJLl6</strain>
    </source>
</reference>